<dbReference type="AlphaFoldDB" id="A0A1G2P3M3"/>
<dbReference type="GO" id="GO:0005829">
    <property type="term" value="C:cytosol"/>
    <property type="evidence" value="ECO:0007669"/>
    <property type="project" value="TreeGrafter"/>
</dbReference>
<dbReference type="GO" id="GO:0008713">
    <property type="term" value="F:ADP-heptose-lipopolysaccharide heptosyltransferase activity"/>
    <property type="evidence" value="ECO:0007669"/>
    <property type="project" value="TreeGrafter"/>
</dbReference>
<sequence>MRRLTNLLLIIAVFARSIIRGKATRIPTRPKKIVVAQLAQIGDMVNTTHIFHHIKSKYPQVKLSVMGKAINKETLEYNKDVDEYIVFKNNLWGLYKLLKKENVDVGILMNTHFTSLAILFLGGVKCIIAPTVVDGYTPFETKSYKVLRGLAIIIPVSANKNLHKENLKLLEPLGIHETGLKKYIGFSKEAKERVVLFFHEHGISAEEDFIVIINPSSGNKIKNWPGDRFAQVADHVYAKYGAKIVVLGGYADEKEVSSMMKALNPKTKVINTLNLFTIDELKAVIASANMFISVDAGPLNIAIAFDVPTVNILGPAAEWAVQKGEFNRVVVNRGGAKAAIYPMNNREIDFKEARRQAEAITAEMVISEVDDLYNTLMLSKQ</sequence>
<dbReference type="PANTHER" id="PTHR30160">
    <property type="entry name" value="TETRAACYLDISACCHARIDE 4'-KINASE-RELATED"/>
    <property type="match status" value="1"/>
</dbReference>
<accession>A0A1G2P3M3</accession>
<dbReference type="GO" id="GO:0009244">
    <property type="term" value="P:lipopolysaccharide core region biosynthetic process"/>
    <property type="evidence" value="ECO:0007669"/>
    <property type="project" value="TreeGrafter"/>
</dbReference>
<keyword evidence="1" id="KW-0328">Glycosyltransferase</keyword>
<organism evidence="3 4">
    <name type="scientific">Candidatus Taylorbacteria bacterium RIFCSPLOWO2_12_FULL_43_20</name>
    <dbReference type="NCBI Taxonomy" id="1802332"/>
    <lineage>
        <taxon>Bacteria</taxon>
        <taxon>Candidatus Tayloriibacteriota</taxon>
    </lineage>
</organism>
<reference evidence="3 4" key="1">
    <citation type="journal article" date="2016" name="Nat. Commun.">
        <title>Thousands of microbial genomes shed light on interconnected biogeochemical processes in an aquifer system.</title>
        <authorList>
            <person name="Anantharaman K."/>
            <person name="Brown C.T."/>
            <person name="Hug L.A."/>
            <person name="Sharon I."/>
            <person name="Castelle C.J."/>
            <person name="Probst A.J."/>
            <person name="Thomas B.C."/>
            <person name="Singh A."/>
            <person name="Wilkins M.J."/>
            <person name="Karaoz U."/>
            <person name="Brodie E.L."/>
            <person name="Williams K.H."/>
            <person name="Hubbard S.S."/>
            <person name="Banfield J.F."/>
        </authorList>
    </citation>
    <scope>NUCLEOTIDE SEQUENCE [LARGE SCALE GENOMIC DNA]</scope>
</reference>
<dbReference type="SUPFAM" id="SSF53756">
    <property type="entry name" value="UDP-Glycosyltransferase/glycogen phosphorylase"/>
    <property type="match status" value="1"/>
</dbReference>
<proteinExistence type="predicted"/>
<name>A0A1G2P3M3_9BACT</name>
<dbReference type="Gene3D" id="3.40.50.2000">
    <property type="entry name" value="Glycogen Phosphorylase B"/>
    <property type="match status" value="2"/>
</dbReference>
<evidence type="ECO:0008006" key="5">
    <source>
        <dbReference type="Google" id="ProtNLM"/>
    </source>
</evidence>
<comment type="caution">
    <text evidence="3">The sequence shown here is derived from an EMBL/GenBank/DDBJ whole genome shotgun (WGS) entry which is preliminary data.</text>
</comment>
<gene>
    <name evidence="3" type="ORF">A3G52_02330</name>
</gene>
<dbReference type="InterPro" id="IPR051199">
    <property type="entry name" value="LPS_LOS_Heptosyltrfase"/>
</dbReference>
<evidence type="ECO:0000313" key="3">
    <source>
        <dbReference type="EMBL" id="OHA42930.1"/>
    </source>
</evidence>
<dbReference type="CDD" id="cd03789">
    <property type="entry name" value="GT9_LPS_heptosyltransferase"/>
    <property type="match status" value="1"/>
</dbReference>
<dbReference type="EMBL" id="MHSK01000003">
    <property type="protein sequence ID" value="OHA42930.1"/>
    <property type="molecule type" value="Genomic_DNA"/>
</dbReference>
<dbReference type="InterPro" id="IPR002201">
    <property type="entry name" value="Glyco_trans_9"/>
</dbReference>
<evidence type="ECO:0000256" key="1">
    <source>
        <dbReference type="ARBA" id="ARBA00022676"/>
    </source>
</evidence>
<protein>
    <recommendedName>
        <fullName evidence="5">Glycosyl transferase family 9</fullName>
    </recommendedName>
</protein>
<evidence type="ECO:0000313" key="4">
    <source>
        <dbReference type="Proteomes" id="UP000177269"/>
    </source>
</evidence>
<evidence type="ECO:0000256" key="2">
    <source>
        <dbReference type="ARBA" id="ARBA00022679"/>
    </source>
</evidence>
<dbReference type="Proteomes" id="UP000177269">
    <property type="component" value="Unassembled WGS sequence"/>
</dbReference>
<dbReference type="Pfam" id="PF01075">
    <property type="entry name" value="Glyco_transf_9"/>
    <property type="match status" value="1"/>
</dbReference>
<keyword evidence="2" id="KW-0808">Transferase</keyword>